<sequence>MTFDRCSGGQVGDELWAVLEPLLPQRQRRFRHPGRKRLDDRMALQGILFVLHTGIAWEHLPQELGYGSGMTCWRRLAEWNKAGVWQRLHEVLLDRLRAADALDFSRAAVDSSQIRAFKRGPQTGPSPVDRGRAGSKHHLITEATGIPLAVILTGANRNDVTQLIPLLQAVPKVRGKRGRPRQRPDVILADRGYDHDKYRRLVRDLQIRPLIARRGTEHGSGLGKHRYVVEQTFALLHAFRRLRIRWEIRADIHEAFLKLACALICWRRLASLR</sequence>
<evidence type="ECO:0000259" key="1">
    <source>
        <dbReference type="Pfam" id="PF01609"/>
    </source>
</evidence>
<accession>A0ABW7ZEF1</accession>
<gene>
    <name evidence="3" type="ORF">ACIBG2_51080</name>
</gene>
<keyword evidence="4" id="KW-1185">Reference proteome</keyword>
<reference evidence="3 4" key="1">
    <citation type="submission" date="2024-10" db="EMBL/GenBank/DDBJ databases">
        <title>The Natural Products Discovery Center: Release of the First 8490 Sequenced Strains for Exploring Actinobacteria Biosynthetic Diversity.</title>
        <authorList>
            <person name="Kalkreuter E."/>
            <person name="Kautsar S.A."/>
            <person name="Yang D."/>
            <person name="Bader C.D."/>
            <person name="Teijaro C.N."/>
            <person name="Fluegel L."/>
            <person name="Davis C.M."/>
            <person name="Simpson J.R."/>
            <person name="Lauterbach L."/>
            <person name="Steele A.D."/>
            <person name="Gui C."/>
            <person name="Meng S."/>
            <person name="Li G."/>
            <person name="Viehrig K."/>
            <person name="Ye F."/>
            <person name="Su P."/>
            <person name="Kiefer A.F."/>
            <person name="Nichols A."/>
            <person name="Cepeda A.J."/>
            <person name="Yan W."/>
            <person name="Fan B."/>
            <person name="Jiang Y."/>
            <person name="Adhikari A."/>
            <person name="Zheng C.-J."/>
            <person name="Schuster L."/>
            <person name="Cowan T.M."/>
            <person name="Smanski M.J."/>
            <person name="Chevrette M.G."/>
            <person name="De Carvalho L.P.S."/>
            <person name="Shen B."/>
        </authorList>
    </citation>
    <scope>NUCLEOTIDE SEQUENCE [LARGE SCALE GENOMIC DNA]</scope>
    <source>
        <strain evidence="3 4">NPDC050545</strain>
    </source>
</reference>
<dbReference type="Pfam" id="PF13340">
    <property type="entry name" value="DUF4096"/>
    <property type="match status" value="1"/>
</dbReference>
<comment type="caution">
    <text evidence="3">The sequence shown here is derived from an EMBL/GenBank/DDBJ whole genome shotgun (WGS) entry which is preliminary data.</text>
</comment>
<evidence type="ECO:0000313" key="3">
    <source>
        <dbReference type="EMBL" id="MFI6505803.1"/>
    </source>
</evidence>
<organism evidence="3 4">
    <name type="scientific">Nonomuraea typhae</name>
    <dbReference type="NCBI Taxonomy" id="2603600"/>
    <lineage>
        <taxon>Bacteria</taxon>
        <taxon>Bacillati</taxon>
        <taxon>Actinomycetota</taxon>
        <taxon>Actinomycetes</taxon>
        <taxon>Streptosporangiales</taxon>
        <taxon>Streptosporangiaceae</taxon>
        <taxon>Nonomuraea</taxon>
    </lineage>
</organism>
<protein>
    <submittedName>
        <fullName evidence="3">IS5 family transposase</fullName>
    </submittedName>
</protein>
<feature type="domain" description="Transposase IS4-like" evidence="1">
    <location>
        <begin position="106"/>
        <end position="264"/>
    </location>
</feature>
<dbReference type="Pfam" id="PF01609">
    <property type="entry name" value="DDE_Tnp_1"/>
    <property type="match status" value="1"/>
</dbReference>
<dbReference type="InterPro" id="IPR025161">
    <property type="entry name" value="IS402-like_dom"/>
</dbReference>
<dbReference type="PANTHER" id="PTHR30007:SF1">
    <property type="entry name" value="BLR1914 PROTEIN"/>
    <property type="match status" value="1"/>
</dbReference>
<evidence type="ECO:0000313" key="4">
    <source>
        <dbReference type="Proteomes" id="UP001612741"/>
    </source>
</evidence>
<dbReference type="RefSeq" id="WP_397092258.1">
    <property type="nucleotide sequence ID" value="NZ_JBITGY010000024.1"/>
</dbReference>
<dbReference type="EMBL" id="JBITGY010000024">
    <property type="protein sequence ID" value="MFI6505803.1"/>
    <property type="molecule type" value="Genomic_DNA"/>
</dbReference>
<dbReference type="PANTHER" id="PTHR30007">
    <property type="entry name" value="PHP DOMAIN PROTEIN"/>
    <property type="match status" value="1"/>
</dbReference>
<dbReference type="InterPro" id="IPR002559">
    <property type="entry name" value="Transposase_11"/>
</dbReference>
<dbReference type="Proteomes" id="UP001612741">
    <property type="component" value="Unassembled WGS sequence"/>
</dbReference>
<dbReference type="NCBIfam" id="NF033580">
    <property type="entry name" value="transpos_IS5_3"/>
    <property type="match status" value="1"/>
</dbReference>
<proteinExistence type="predicted"/>
<evidence type="ECO:0000259" key="2">
    <source>
        <dbReference type="Pfam" id="PF13340"/>
    </source>
</evidence>
<feature type="domain" description="Insertion element IS402-like" evidence="2">
    <location>
        <begin position="13"/>
        <end position="89"/>
    </location>
</feature>
<name>A0ABW7ZEF1_9ACTN</name>